<feature type="compositionally biased region" description="Polar residues" evidence="2">
    <location>
        <begin position="277"/>
        <end position="288"/>
    </location>
</feature>
<dbReference type="Pfam" id="PF20209">
    <property type="entry name" value="DUF6570"/>
    <property type="match status" value="1"/>
</dbReference>
<evidence type="ECO:0000313" key="6">
    <source>
        <dbReference type="EMBL" id="KAJ8050241.1"/>
    </source>
</evidence>
<keyword evidence="1" id="KW-0227">DNA damage</keyword>
<comment type="similarity">
    <text evidence="1">Belongs to the helicase family.</text>
</comment>
<keyword evidence="1 6" id="KW-0347">Helicase</keyword>
<dbReference type="PANTHER" id="PTHR47642">
    <property type="entry name" value="ATP-DEPENDENT DNA HELICASE"/>
    <property type="match status" value="1"/>
</dbReference>
<evidence type="ECO:0000259" key="3">
    <source>
        <dbReference type="Pfam" id="PF05970"/>
    </source>
</evidence>
<dbReference type="EMBL" id="JAIZAY010000001">
    <property type="protein sequence ID" value="KAJ8050241.1"/>
    <property type="molecule type" value="Genomic_DNA"/>
</dbReference>
<keyword evidence="1" id="KW-0547">Nucleotide-binding</keyword>
<dbReference type="Proteomes" id="UP001152320">
    <property type="component" value="Chromosome 1"/>
</dbReference>
<feature type="compositionally biased region" description="Basic and acidic residues" evidence="2">
    <location>
        <begin position="177"/>
        <end position="190"/>
    </location>
</feature>
<keyword evidence="1" id="KW-0233">DNA recombination</keyword>
<dbReference type="SUPFAM" id="SSF52540">
    <property type="entry name" value="P-loop containing nucleoside triphosphate hydrolases"/>
    <property type="match status" value="2"/>
</dbReference>
<dbReference type="InterPro" id="IPR051055">
    <property type="entry name" value="PIF1_helicase"/>
</dbReference>
<feature type="compositionally biased region" description="Basic residues" evidence="2">
    <location>
        <begin position="265"/>
        <end position="276"/>
    </location>
</feature>
<dbReference type="Pfam" id="PF14214">
    <property type="entry name" value="Helitron_like_N"/>
    <property type="match status" value="1"/>
</dbReference>
<dbReference type="Gene3D" id="3.90.70.80">
    <property type="match status" value="1"/>
</dbReference>
<feature type="domain" description="Helitron helicase-like" evidence="4">
    <location>
        <begin position="765"/>
        <end position="947"/>
    </location>
</feature>
<evidence type="ECO:0000256" key="2">
    <source>
        <dbReference type="SAM" id="MobiDB-lite"/>
    </source>
</evidence>
<dbReference type="Gene3D" id="3.40.50.300">
    <property type="entry name" value="P-loop containing nucleotide triphosphate hydrolases"/>
    <property type="match status" value="1"/>
</dbReference>
<evidence type="ECO:0000259" key="4">
    <source>
        <dbReference type="Pfam" id="PF14214"/>
    </source>
</evidence>
<accession>A0A9Q1CSG8</accession>
<dbReference type="InterPro" id="IPR027417">
    <property type="entry name" value="P-loop_NTPase"/>
</dbReference>
<dbReference type="InterPro" id="IPR046700">
    <property type="entry name" value="DUF6570"/>
</dbReference>
<protein>
    <recommendedName>
        <fullName evidence="1">ATP-dependent DNA helicase</fullName>
        <ecNumber evidence="1">5.6.2.3</ecNumber>
    </recommendedName>
</protein>
<feature type="region of interest" description="Disordered" evidence="2">
    <location>
        <begin position="1276"/>
        <end position="1295"/>
    </location>
</feature>
<dbReference type="SUPFAM" id="SSF56219">
    <property type="entry name" value="DNase I-like"/>
    <property type="match status" value="1"/>
</dbReference>
<dbReference type="GO" id="GO:0016787">
    <property type="term" value="F:hydrolase activity"/>
    <property type="evidence" value="ECO:0007669"/>
    <property type="project" value="UniProtKB-KW"/>
</dbReference>
<evidence type="ECO:0000256" key="1">
    <source>
        <dbReference type="RuleBase" id="RU363044"/>
    </source>
</evidence>
<feature type="compositionally biased region" description="Polar residues" evidence="2">
    <location>
        <begin position="191"/>
        <end position="221"/>
    </location>
</feature>
<feature type="compositionally biased region" description="Polar residues" evidence="2">
    <location>
        <begin position="125"/>
        <end position="152"/>
    </location>
</feature>
<name>A0A9Q1CSG8_HOLLE</name>
<comment type="catalytic activity">
    <reaction evidence="1">
        <text>ATP + H2O = ADP + phosphate + H(+)</text>
        <dbReference type="Rhea" id="RHEA:13065"/>
        <dbReference type="ChEBI" id="CHEBI:15377"/>
        <dbReference type="ChEBI" id="CHEBI:15378"/>
        <dbReference type="ChEBI" id="CHEBI:30616"/>
        <dbReference type="ChEBI" id="CHEBI:43474"/>
        <dbReference type="ChEBI" id="CHEBI:456216"/>
        <dbReference type="EC" id="5.6.2.3"/>
    </reaction>
</comment>
<keyword evidence="1" id="KW-0067">ATP-binding</keyword>
<feature type="domain" description="DUF6570" evidence="5">
    <location>
        <begin position="493"/>
        <end position="618"/>
    </location>
</feature>
<dbReference type="InterPro" id="IPR010285">
    <property type="entry name" value="DNA_helicase_pif1-like_DEAD"/>
</dbReference>
<dbReference type="GO" id="GO:0043139">
    <property type="term" value="F:5'-3' DNA helicase activity"/>
    <property type="evidence" value="ECO:0007669"/>
    <property type="project" value="UniProtKB-EC"/>
</dbReference>
<feature type="domain" description="DNA helicase Pif1-like DEAD-box helicase" evidence="3">
    <location>
        <begin position="1466"/>
        <end position="1685"/>
    </location>
</feature>
<feature type="compositionally biased region" description="Polar residues" evidence="2">
    <location>
        <begin position="251"/>
        <end position="260"/>
    </location>
</feature>
<dbReference type="PANTHER" id="PTHR47642:SF5">
    <property type="entry name" value="ATP-DEPENDENT DNA HELICASE"/>
    <property type="match status" value="1"/>
</dbReference>
<proteinExistence type="inferred from homology"/>
<dbReference type="Pfam" id="PF05970">
    <property type="entry name" value="PIF1"/>
    <property type="match status" value="1"/>
</dbReference>
<dbReference type="InterPro" id="IPR025476">
    <property type="entry name" value="Helitron_helicase-like"/>
</dbReference>
<keyword evidence="1" id="KW-0234">DNA repair</keyword>
<sequence length="2424" mass="279279">MDYIQTSRMSDDSVWSTEVEIVTAAKLLQTDIYTYAKSGSEWKWLRYPACGNLIDKVDTNKRAIYLQNTNSIHYDVVYGLQNTDLCLVSQDPQFTQPKTTIERVHEELNRQKLWQQHKDEEKQKVNISQLPPSTYSSSAKRMQKLRASNSAYRKQEKHNNKKRMKNKRTDCVYTLNEKARNAKQMKDRRQQPQYSQNEKTQNTKRMNLTRQSEQYSQNEKTQNMKRMKLTRQREQYSQNEKAQNTKRMKLTRQNEQYSQTERTRNMKRMQLRRKSKQYSQNESRQNIQRMKVTRQDEQYSQTERKQNTKRMKLTRQNKQYSQNERKKNMNRIKLTRQNEQYSQNERIKNNRRMKLTRQKKDYSQNEITQNIKRMKTVRKHHMYSLQEKRNNKKRMAQARTNPQFAANENKSKRNKTASCNTKSLQQLQQHFFNAISVGPEYVCCCCEQLWYKESVTNFEHKTALSTISIALHGPSIDNKLWICTTCKEYIKSDKIPPLSLNNNMKFVTVPKELQLHSLEEKLVALRIPFMQIRELPRGRQLNLKGNVVNVPADVSSTCSLLPRRLDETMTIPVKFKRKLSYKHSVQSENIRPKKVIDAAQWLVANSQLYRNENVVIHQHWTQTIQQVDDDWHEFIEPPENQYDKHDNAVSPVGATLSIQTNDDINPDTDDEWSEAQNEDMQPTGTLDTMLTPEFHEQNHLAYCIAPGEGNRPMGLFQDSLSEILAFPTLFCGQPRGANKVRVHYSTICKWELRNKDRRFAKSVPNIFYKVKKLQISQIHQKVTLSIRKRKTQGKKLTAQHFKTSESIKQILTLDEGFRVFQTLRGSPPYWEKSKKELFAMIRQLGIPTWFLSFSAAETRWLHLLKILGRTVNNKDYTDEELLNMNWNQKSDLIQSDPVTCARHFDYMFRRFLNDFLYSSYHPIGEIKDHFYRVEFQQRGSPHIHMLVWVKNAPLYESAPPAEVVSFIDQYVTCNKPGTLNQTVNLQSHSHAKTCKKKRQGVCRFGFPIPPMPRTMILTPIEGQVNDNITKLYKDIQVYLGDLKLAEDITDTFQDMLTKLGTNERDYILAIRSSLTSDKIFLKRSPSEVRINGYNKLLLETWRANMDIQYVLDPYACAMYIVSYISKGQRGMSNLMRRATQEAREGNMDIKHQVRHIGNKFLNHVEMSAQEAVYLVLQMSLRKASRQFVFLNTSPPEDRTILIKPLEYIQQLPDNSTDIEIMGLIKKYAARPKALEHHCLADFAAWFDITNNNNNSFINDYESDDNADDHEIKLNEDNTNHASESDDNANDNCKQDTGESQCYTVGALTYRKRKKAKIIRYVRFNKENDAEKFYREQLMLFLPWRSENNIMKSCDTYKERYLQVESKIKEKEAEYNHNGDVIDQAINNIENEQDPEMYDKIAPNTQHVEEANRHERDNGQVIIPSNELPEWYDIGQDIGIAVNSANIEELQTPQLTDSEYRTLVSSLNIKQKDFFYYVLHWCKSKQEPLYTFLTGGAGVGKSQVLKALYNALLKYYARQPGNDPDNTYILLMAPTGKAAYGIKGSTIHSALLIPASQGYHYKALSSDKLNSLRVKFRHLKIIFIDEVSMVGNGMFAFIDKRLQEIMGTKKIFGGISIIAVGDLFQLQPVYDGWIFNDLTHGYGPLASNLWKDHFEAFELTQIMRQKDDQTFAQLLNRLREGKQTDDDMMLLNSRQFTVANVPPNATHVYQTNLKVNDHNNEVFSKLNTLKVTIKSQDTVVSDVPKTVKQKVLSCIPDNPHRTMGLYTELSVGIDQRIDLTINISVEDGMINGASGIIKYIENVNDHNIHTIWVQFDDITVGKTCRHSKRELYHSKIASSWTPISRISRQFRIGKNKNAEVLRKQFPLRPATAKTVHRCQGDTMKEIVVDLSGARAQCHIHYVALSRVTSINGLYILDLNPEKINVDRNVDKEVAKLRSTRSLKICSQVFNSTDSTTIIHQNARSLKRHISDIISDCAITSADILLFTECHISEEITNDQLYIEGFTIFKNIPSHAPVSNSPYGNVIYTKNSITTLTEQTLNTNSIEFSLTTKHTCAGTIQIGLIYRSRKVPMQQLSEALSYFLSHIDHTQPTLIAVFLPTFFFTQMDTLENLQQTGQSTGPYPKALKVYIVQTKLQNNVLSLGIADSTGAYKAVCYNKDVQNKLLKDNTVLLRDFHKGRSCLIINNNTKVTNAPALNNIKQEILDLALHLVDPPPPQHIALKDVHLPKPGTPTKLLTVTGEIVQDETSRTVASGQQVRNIKISQEGTIRPVALWNDASSSPAKAGDKITLSHVIVKHDQYLKQLAFSTTNQTIITIHAPQTLQISSAIDGAELDEQGDIILTVLHHNDLKQLTLPADKISIFLGGSTLHEKLQTVGTTKYNFEVQGKIIKDMKVSSPATTPTTKKAMPAPTKKEAVPLAKKTLQF</sequence>
<keyword evidence="1" id="KW-0378">Hydrolase</keyword>
<comment type="caution">
    <text evidence="6">The sequence shown here is derived from an EMBL/GenBank/DDBJ whole genome shotgun (WGS) entry which is preliminary data.</text>
</comment>
<dbReference type="OrthoDB" id="432234at2759"/>
<dbReference type="EC" id="5.6.2.3" evidence="1"/>
<dbReference type="InterPro" id="IPR036691">
    <property type="entry name" value="Endo/exonu/phosph_ase_sf"/>
</dbReference>
<organism evidence="6 7">
    <name type="scientific">Holothuria leucospilota</name>
    <name type="common">Black long sea cucumber</name>
    <name type="synonym">Mertensiothuria leucospilota</name>
    <dbReference type="NCBI Taxonomy" id="206669"/>
    <lineage>
        <taxon>Eukaryota</taxon>
        <taxon>Metazoa</taxon>
        <taxon>Echinodermata</taxon>
        <taxon>Eleutherozoa</taxon>
        <taxon>Echinozoa</taxon>
        <taxon>Holothuroidea</taxon>
        <taxon>Aspidochirotacea</taxon>
        <taxon>Aspidochirotida</taxon>
        <taxon>Holothuriidae</taxon>
        <taxon>Holothuria</taxon>
    </lineage>
</organism>
<feature type="compositionally biased region" description="Basic and acidic residues" evidence="2">
    <location>
        <begin position="293"/>
        <end position="306"/>
    </location>
</feature>
<evidence type="ECO:0000313" key="7">
    <source>
        <dbReference type="Proteomes" id="UP001152320"/>
    </source>
</evidence>
<evidence type="ECO:0000259" key="5">
    <source>
        <dbReference type="Pfam" id="PF20209"/>
    </source>
</evidence>
<feature type="region of interest" description="Disordered" evidence="2">
    <location>
        <begin position="116"/>
        <end position="308"/>
    </location>
</feature>
<reference evidence="6" key="1">
    <citation type="submission" date="2021-10" db="EMBL/GenBank/DDBJ databases">
        <title>Tropical sea cucumber genome reveals ecological adaptation and Cuvierian tubules defense mechanism.</title>
        <authorList>
            <person name="Chen T."/>
        </authorList>
    </citation>
    <scope>NUCLEOTIDE SEQUENCE</scope>
    <source>
        <strain evidence="6">Nanhai2018</strain>
        <tissue evidence="6">Muscle</tissue>
    </source>
</reference>
<gene>
    <name evidence="6" type="ORF">HOLleu_03370</name>
</gene>
<dbReference type="GO" id="GO:0005524">
    <property type="term" value="F:ATP binding"/>
    <property type="evidence" value="ECO:0007669"/>
    <property type="project" value="UniProtKB-KW"/>
</dbReference>
<comment type="cofactor">
    <cofactor evidence="1">
        <name>Mg(2+)</name>
        <dbReference type="ChEBI" id="CHEBI:18420"/>
    </cofactor>
</comment>
<dbReference type="GO" id="GO:0006310">
    <property type="term" value="P:DNA recombination"/>
    <property type="evidence" value="ECO:0007669"/>
    <property type="project" value="UniProtKB-KW"/>
</dbReference>
<dbReference type="GO" id="GO:0000723">
    <property type="term" value="P:telomere maintenance"/>
    <property type="evidence" value="ECO:0007669"/>
    <property type="project" value="InterPro"/>
</dbReference>
<dbReference type="GO" id="GO:0006281">
    <property type="term" value="P:DNA repair"/>
    <property type="evidence" value="ECO:0007669"/>
    <property type="project" value="UniProtKB-KW"/>
</dbReference>
<keyword evidence="7" id="KW-1185">Reference proteome</keyword>